<keyword evidence="4" id="KW-0547">Nucleotide-binding</keyword>
<dbReference type="STRING" id="937218.SAMN06297251_12437"/>
<protein>
    <submittedName>
        <fullName evidence="7">Peptide/nickel transport system ATP-binding protein</fullName>
    </submittedName>
</protein>
<dbReference type="InterPro" id="IPR050319">
    <property type="entry name" value="ABC_transp_ATP-bind"/>
</dbReference>
<dbReference type="PROSITE" id="PS50893">
    <property type="entry name" value="ABC_TRANSPORTER_2"/>
    <property type="match status" value="2"/>
</dbReference>
<dbReference type="EMBL" id="FWXR01000024">
    <property type="protein sequence ID" value="SMD07890.1"/>
    <property type="molecule type" value="Genomic_DNA"/>
</dbReference>
<dbReference type="Gene3D" id="3.40.50.300">
    <property type="entry name" value="P-loop containing nucleotide triphosphate hydrolases"/>
    <property type="match status" value="2"/>
</dbReference>
<sequence length="693" mass="75467">MPAADGETSDHVGDILAFVGTQRRAEGRLSVTSEALVLERDTPSGTAASSARPALLAIEDLSVEFRSMAGTVKAVNGLSMRIERGRTVALVGESGSGKSVTSQAILGLLPKNAVVTSGRILFDDPDLGPLDLASLPRASPKFRSVRGRSIAMVFQEPMTAFSPLHTIGDQLGEPLRVHKRRGRAEISEQVKETLRLVGFPEPERTLKMYPFELSGGLRQRAMIAMALVCRPALLIADEPTTALDVTLQAQILKLMRDLQDTLDMAVLLITHDLGVVANLAEEVVVMHHGKVVEAGGRDAIFGAPRHPYLKALMKAVPDFGMGERRRLTPIREITIDPAALMGRKPVGAAGEPLLEVRHLKKSFSLRGDKRLFARAPTRHIHALDDVSLTILRGESVGLVGESGSGKTTLARALMRAVDVDSGEIVLHGPDGPLDLVAASREALFPARRRMQYVFQDPFSSLDPRMTVGAILAEPFEVHDLCDRPERRMRVERLLRAVGLEPSHASRYPHSFSGGQRQRIGIARALALEPELLICDEPVAALDVSVQAQILNLLKDLQSIAGLTYLFITHNLAVVNHFADRIIVMCDGMVVETAPRETLFRAPLHPYTRLLMRAVPHADPKRPLDFENLPKVGKVRRRNWPAPFTITEGEPAPPLIEAGPDHFVRAAHLALPPTWLEAGTDLVARAAISGPEGH</sequence>
<evidence type="ECO:0000256" key="2">
    <source>
        <dbReference type="ARBA" id="ARBA00005417"/>
    </source>
</evidence>
<dbReference type="OrthoDB" id="9805488at2"/>
<dbReference type="InterPro" id="IPR003593">
    <property type="entry name" value="AAA+_ATPase"/>
</dbReference>
<dbReference type="Pfam" id="PF08352">
    <property type="entry name" value="oligo_HPY"/>
    <property type="match status" value="2"/>
</dbReference>
<dbReference type="GO" id="GO:0016887">
    <property type="term" value="F:ATP hydrolysis activity"/>
    <property type="evidence" value="ECO:0007669"/>
    <property type="project" value="InterPro"/>
</dbReference>
<comment type="similarity">
    <text evidence="2">Belongs to the ABC transporter superfamily.</text>
</comment>
<dbReference type="NCBIfam" id="NF008453">
    <property type="entry name" value="PRK11308.1"/>
    <property type="match status" value="2"/>
</dbReference>
<evidence type="ECO:0000259" key="6">
    <source>
        <dbReference type="PROSITE" id="PS50893"/>
    </source>
</evidence>
<evidence type="ECO:0000313" key="8">
    <source>
        <dbReference type="Proteomes" id="UP000192656"/>
    </source>
</evidence>
<evidence type="ECO:0000256" key="1">
    <source>
        <dbReference type="ARBA" id="ARBA00004417"/>
    </source>
</evidence>
<evidence type="ECO:0000256" key="3">
    <source>
        <dbReference type="ARBA" id="ARBA00022448"/>
    </source>
</evidence>
<dbReference type="RefSeq" id="WP_084412168.1">
    <property type="nucleotide sequence ID" value="NZ_FWXR01000024.1"/>
</dbReference>
<dbReference type="Pfam" id="PF00005">
    <property type="entry name" value="ABC_tran"/>
    <property type="match status" value="2"/>
</dbReference>
<keyword evidence="3" id="KW-0813">Transport</keyword>
<keyword evidence="8" id="KW-1185">Reference proteome</keyword>
<proteinExistence type="inferred from homology"/>
<evidence type="ECO:0000313" key="7">
    <source>
        <dbReference type="EMBL" id="SMD07890.1"/>
    </source>
</evidence>
<dbReference type="InterPro" id="IPR027417">
    <property type="entry name" value="P-loop_NTPase"/>
</dbReference>
<feature type="domain" description="ABC transporter" evidence="6">
    <location>
        <begin position="56"/>
        <end position="313"/>
    </location>
</feature>
<dbReference type="PANTHER" id="PTHR43776">
    <property type="entry name" value="TRANSPORT ATP-BINDING PROTEIN"/>
    <property type="match status" value="1"/>
</dbReference>
<organism evidence="7 8">
    <name type="scientific">Fulvimarina manganoxydans</name>
    <dbReference type="NCBI Taxonomy" id="937218"/>
    <lineage>
        <taxon>Bacteria</taxon>
        <taxon>Pseudomonadati</taxon>
        <taxon>Pseudomonadota</taxon>
        <taxon>Alphaproteobacteria</taxon>
        <taxon>Hyphomicrobiales</taxon>
        <taxon>Aurantimonadaceae</taxon>
        <taxon>Fulvimarina</taxon>
    </lineage>
</organism>
<dbReference type="Proteomes" id="UP000192656">
    <property type="component" value="Unassembled WGS sequence"/>
</dbReference>
<dbReference type="InterPro" id="IPR003439">
    <property type="entry name" value="ABC_transporter-like_ATP-bd"/>
</dbReference>
<dbReference type="GO" id="GO:0005886">
    <property type="term" value="C:plasma membrane"/>
    <property type="evidence" value="ECO:0007669"/>
    <property type="project" value="UniProtKB-SubCell"/>
</dbReference>
<dbReference type="InterPro" id="IPR013563">
    <property type="entry name" value="Oligopep_ABC_C"/>
</dbReference>
<accession>A0A1W2EDQ9</accession>
<dbReference type="SMART" id="SM00382">
    <property type="entry name" value="AAA"/>
    <property type="match status" value="2"/>
</dbReference>
<reference evidence="7 8" key="1">
    <citation type="submission" date="2017-04" db="EMBL/GenBank/DDBJ databases">
        <authorList>
            <person name="Afonso C.L."/>
            <person name="Miller P.J."/>
            <person name="Scott M.A."/>
            <person name="Spackman E."/>
            <person name="Goraichik I."/>
            <person name="Dimitrov K.M."/>
            <person name="Suarez D.L."/>
            <person name="Swayne D.E."/>
        </authorList>
    </citation>
    <scope>NUCLEOTIDE SEQUENCE [LARGE SCALE GENOMIC DNA]</scope>
    <source>
        <strain evidence="7 8">CGMCC 1.10972</strain>
    </source>
</reference>
<gene>
    <name evidence="7" type="ORF">SAMN06297251_12437</name>
</gene>
<dbReference type="CDD" id="cd03257">
    <property type="entry name" value="ABC_NikE_OppD_transporters"/>
    <property type="match status" value="2"/>
</dbReference>
<dbReference type="PANTHER" id="PTHR43776:SF7">
    <property type="entry name" value="D,D-DIPEPTIDE TRANSPORT ATP-BINDING PROTEIN DDPF-RELATED"/>
    <property type="match status" value="1"/>
</dbReference>
<evidence type="ECO:0000256" key="4">
    <source>
        <dbReference type="ARBA" id="ARBA00022741"/>
    </source>
</evidence>
<dbReference type="InterPro" id="IPR017871">
    <property type="entry name" value="ABC_transporter-like_CS"/>
</dbReference>
<name>A0A1W2EDQ9_9HYPH</name>
<comment type="subcellular location">
    <subcellularLocation>
        <location evidence="1">Cell inner membrane</location>
        <topology evidence="1">Peripheral membrane protein</topology>
    </subcellularLocation>
</comment>
<dbReference type="SUPFAM" id="SSF52540">
    <property type="entry name" value="P-loop containing nucleoside triphosphate hydrolases"/>
    <property type="match status" value="2"/>
</dbReference>
<dbReference type="GO" id="GO:0055085">
    <property type="term" value="P:transmembrane transport"/>
    <property type="evidence" value="ECO:0007669"/>
    <property type="project" value="UniProtKB-ARBA"/>
</dbReference>
<keyword evidence="5 7" id="KW-0067">ATP-binding</keyword>
<evidence type="ECO:0000256" key="5">
    <source>
        <dbReference type="ARBA" id="ARBA00022840"/>
    </source>
</evidence>
<dbReference type="NCBIfam" id="NF007739">
    <property type="entry name" value="PRK10419.1"/>
    <property type="match status" value="2"/>
</dbReference>
<dbReference type="GO" id="GO:0005524">
    <property type="term" value="F:ATP binding"/>
    <property type="evidence" value="ECO:0007669"/>
    <property type="project" value="UniProtKB-KW"/>
</dbReference>
<dbReference type="FunFam" id="3.40.50.300:FF:000016">
    <property type="entry name" value="Oligopeptide ABC transporter ATP-binding component"/>
    <property type="match status" value="2"/>
</dbReference>
<dbReference type="AlphaFoldDB" id="A0A1W2EDQ9"/>
<feature type="domain" description="ABC transporter" evidence="6">
    <location>
        <begin position="365"/>
        <end position="611"/>
    </location>
</feature>
<dbReference type="PROSITE" id="PS00211">
    <property type="entry name" value="ABC_TRANSPORTER_1"/>
    <property type="match status" value="1"/>
</dbReference>
<dbReference type="GO" id="GO:0015833">
    <property type="term" value="P:peptide transport"/>
    <property type="evidence" value="ECO:0007669"/>
    <property type="project" value="InterPro"/>
</dbReference>